<dbReference type="GO" id="GO:0004077">
    <property type="term" value="F:biotin--[biotin carboxyl-carrier protein] ligase activity"/>
    <property type="evidence" value="ECO:0007669"/>
    <property type="project" value="UniProtKB-EC"/>
</dbReference>
<dbReference type="EC" id="6.3.4.15" evidence="6"/>
<evidence type="ECO:0000256" key="3">
    <source>
        <dbReference type="ARBA" id="ARBA00022840"/>
    </source>
</evidence>
<name>A0ABU4S4T2_9GAMM</name>
<sequence>MTDSVMLTLLHLLRDGEFHSGEELGEALAVSRTAVWKQLQKLGELGLECESVRGRGYRLSAPLELLNASRIADLAGVDPTLIQLEVVTDSTNAQLLSRSSTLRSGSFCIAEQQTAGRGRRGRQWISPFGSNLYLSGVWQFEGGAARLEGLSLAVGVCIAQVLESFGFRGVQLKWPNDVLVDGRKLAGILLEMSGDPAGVCQVVVGVGVNVRMPSCAAQSIDQPWTDLASMSSEQGLESVGRNEMVASLVDALSRLMVEFERVGFARWRAAWLERAAFMGQAVSLQTANSEIRGELIGVDGSGALTLRVGGEERLFYGGEVSVRAVS</sequence>
<keyword evidence="9" id="KW-1185">Reference proteome</keyword>
<dbReference type="Gene3D" id="2.30.30.100">
    <property type="match status" value="1"/>
</dbReference>
<dbReference type="SUPFAM" id="SSF55681">
    <property type="entry name" value="Class II aaRS and biotin synthetases"/>
    <property type="match status" value="1"/>
</dbReference>
<dbReference type="InterPro" id="IPR013196">
    <property type="entry name" value="HTH_11"/>
</dbReference>
<keyword evidence="6" id="KW-0805">Transcription regulation</keyword>
<dbReference type="InterPro" id="IPR045864">
    <property type="entry name" value="aa-tRNA-synth_II/BPL/LPL"/>
</dbReference>
<accession>A0ABU4S4T2</accession>
<dbReference type="InterPro" id="IPR008988">
    <property type="entry name" value="Transcriptional_repressor_C"/>
</dbReference>
<protein>
    <recommendedName>
        <fullName evidence="6">Bifunctional ligase/repressor BirA</fullName>
    </recommendedName>
    <alternativeName>
        <fullName evidence="6">Biotin operon repressor</fullName>
    </alternativeName>
    <alternativeName>
        <fullName evidence="6">Biotin--[acetyl-CoA-carboxylase] ligase</fullName>
        <ecNumber evidence="6">6.3.4.15</ecNumber>
    </alternativeName>
    <alternativeName>
        <fullName evidence="6">Biotin--protein ligase</fullName>
    </alternativeName>
    <alternativeName>
        <fullName evidence="6">Biotin-[acetyl-CoA carboxylase] synthetase</fullName>
    </alternativeName>
</protein>
<gene>
    <name evidence="6 8" type="primary">birA</name>
    <name evidence="8" type="ORF">SCD92_18715</name>
</gene>
<keyword evidence="2 6" id="KW-0547">Nucleotide-binding</keyword>
<dbReference type="SUPFAM" id="SSF46785">
    <property type="entry name" value="Winged helix' DNA-binding domain"/>
    <property type="match status" value="1"/>
</dbReference>
<keyword evidence="3 6" id="KW-0067">ATP-binding</keyword>
<keyword evidence="6" id="KW-0238">DNA-binding</keyword>
<dbReference type="CDD" id="cd16442">
    <property type="entry name" value="BPL"/>
    <property type="match status" value="1"/>
</dbReference>
<dbReference type="Gene3D" id="3.30.930.10">
    <property type="entry name" value="Bira Bifunctional Protein, Domain 2"/>
    <property type="match status" value="1"/>
</dbReference>
<dbReference type="Gene3D" id="1.10.10.10">
    <property type="entry name" value="Winged helix-like DNA-binding domain superfamily/Winged helix DNA-binding domain"/>
    <property type="match status" value="1"/>
</dbReference>
<dbReference type="SUPFAM" id="SSF50037">
    <property type="entry name" value="C-terminal domain of transcriptional repressors"/>
    <property type="match status" value="1"/>
</dbReference>
<keyword evidence="1 6" id="KW-0436">Ligase</keyword>
<dbReference type="Pfam" id="PF03099">
    <property type="entry name" value="BPL_LplA_LipB"/>
    <property type="match status" value="1"/>
</dbReference>
<keyword evidence="6" id="KW-0678">Repressor</keyword>
<organism evidence="8 9">
    <name type="scientific">Gilvimarinus gilvus</name>
    <dbReference type="NCBI Taxonomy" id="3058038"/>
    <lineage>
        <taxon>Bacteria</taxon>
        <taxon>Pseudomonadati</taxon>
        <taxon>Pseudomonadota</taxon>
        <taxon>Gammaproteobacteria</taxon>
        <taxon>Cellvibrionales</taxon>
        <taxon>Cellvibrionaceae</taxon>
        <taxon>Gilvimarinus</taxon>
    </lineage>
</organism>
<dbReference type="InterPro" id="IPR003142">
    <property type="entry name" value="BPL_C"/>
</dbReference>
<dbReference type="PROSITE" id="PS51733">
    <property type="entry name" value="BPL_LPL_CATALYTIC"/>
    <property type="match status" value="1"/>
</dbReference>
<evidence type="ECO:0000256" key="1">
    <source>
        <dbReference type="ARBA" id="ARBA00022598"/>
    </source>
</evidence>
<comment type="similarity">
    <text evidence="6">Belongs to the biotin--protein ligase family.</text>
</comment>
<dbReference type="Pfam" id="PF08279">
    <property type="entry name" value="HTH_11"/>
    <property type="match status" value="1"/>
</dbReference>
<dbReference type="EMBL" id="JAXAFO010000056">
    <property type="protein sequence ID" value="MDX6851411.1"/>
    <property type="molecule type" value="Genomic_DNA"/>
</dbReference>
<dbReference type="InterPro" id="IPR004408">
    <property type="entry name" value="Biotin_CoA_COase_ligase"/>
</dbReference>
<feature type="binding site" evidence="6">
    <location>
        <position position="113"/>
    </location>
    <ligand>
        <name>biotin</name>
        <dbReference type="ChEBI" id="CHEBI:57586"/>
    </ligand>
</feature>
<proteinExistence type="inferred from homology"/>
<dbReference type="Pfam" id="PF02237">
    <property type="entry name" value="BPL_C"/>
    <property type="match status" value="1"/>
</dbReference>
<evidence type="ECO:0000256" key="2">
    <source>
        <dbReference type="ARBA" id="ARBA00022741"/>
    </source>
</evidence>
<dbReference type="InterPro" id="IPR036390">
    <property type="entry name" value="WH_DNA-bd_sf"/>
</dbReference>
<feature type="binding site" evidence="6">
    <location>
        <begin position="117"/>
        <end position="119"/>
    </location>
    <ligand>
        <name>biotin</name>
        <dbReference type="ChEBI" id="CHEBI:57586"/>
    </ligand>
</feature>
<evidence type="ECO:0000256" key="4">
    <source>
        <dbReference type="ARBA" id="ARBA00023267"/>
    </source>
</evidence>
<feature type="domain" description="BPL/LPL catalytic" evidence="7">
    <location>
        <begin position="75"/>
        <end position="260"/>
    </location>
</feature>
<dbReference type="NCBIfam" id="NF008848">
    <property type="entry name" value="PRK11886.1-3"/>
    <property type="match status" value="1"/>
</dbReference>
<feature type="binding site" evidence="6">
    <location>
        <position position="184"/>
    </location>
    <ligand>
        <name>biotin</name>
        <dbReference type="ChEBI" id="CHEBI:57586"/>
    </ligand>
</feature>
<dbReference type="InterPro" id="IPR030855">
    <property type="entry name" value="Bifunct_BirA"/>
</dbReference>
<evidence type="ECO:0000256" key="6">
    <source>
        <dbReference type="HAMAP-Rule" id="MF_00978"/>
    </source>
</evidence>
<evidence type="ECO:0000259" key="7">
    <source>
        <dbReference type="PROSITE" id="PS51733"/>
    </source>
</evidence>
<keyword evidence="4 6" id="KW-0092">Biotin</keyword>
<dbReference type="PANTHER" id="PTHR12835">
    <property type="entry name" value="BIOTIN PROTEIN LIGASE"/>
    <property type="match status" value="1"/>
</dbReference>
<dbReference type="RefSeq" id="WP_302721748.1">
    <property type="nucleotide sequence ID" value="NZ_JAULRU010000379.1"/>
</dbReference>
<dbReference type="NCBIfam" id="TIGR00121">
    <property type="entry name" value="birA_ligase"/>
    <property type="match status" value="1"/>
</dbReference>
<keyword evidence="6" id="KW-0804">Transcription</keyword>
<evidence type="ECO:0000313" key="8">
    <source>
        <dbReference type="EMBL" id="MDX6851411.1"/>
    </source>
</evidence>
<dbReference type="Proteomes" id="UP001273505">
    <property type="component" value="Unassembled WGS sequence"/>
</dbReference>
<dbReference type="NCBIfam" id="NF008847">
    <property type="entry name" value="PRK11886.1-2"/>
    <property type="match status" value="1"/>
</dbReference>
<reference evidence="8 9" key="1">
    <citation type="submission" date="2023-11" db="EMBL/GenBank/DDBJ databases">
        <title>Gilvimarinus fulvus sp. nov., isolated from the surface of Kelp.</title>
        <authorList>
            <person name="Sun Y.Y."/>
            <person name="Gong Y."/>
            <person name="Du Z.J."/>
        </authorList>
    </citation>
    <scope>NUCLEOTIDE SEQUENCE [LARGE SCALE GENOMIC DNA]</scope>
    <source>
        <strain evidence="8 9">SDUM040013</strain>
    </source>
</reference>
<evidence type="ECO:0000313" key="9">
    <source>
        <dbReference type="Proteomes" id="UP001273505"/>
    </source>
</evidence>
<comment type="function">
    <text evidence="6">Acts both as a biotin--[acetyl-CoA-carboxylase] ligase and a biotin-operon repressor. In the presence of ATP, BirA activates biotin to form the BirA-biotinyl-5'-adenylate (BirA-bio-5'-AMP or holoBirA) complex. HoloBirA can either transfer the biotinyl moiety to the biotin carboxyl carrier protein (BCCP) subunit of acetyl-CoA carboxylase, or bind to the biotin operator site and inhibit transcription of the operon.</text>
</comment>
<comment type="caution">
    <text evidence="8">The sequence shown here is derived from an EMBL/GenBank/DDBJ whole genome shotgun (WGS) entry which is preliminary data.</text>
</comment>
<feature type="binding site" evidence="6">
    <location>
        <begin position="90"/>
        <end position="92"/>
    </location>
    <ligand>
        <name>biotin</name>
        <dbReference type="ChEBI" id="CHEBI:57586"/>
    </ligand>
</feature>
<dbReference type="HAMAP" id="MF_00978">
    <property type="entry name" value="Bifunct_BirA"/>
    <property type="match status" value="1"/>
</dbReference>
<dbReference type="InterPro" id="IPR036388">
    <property type="entry name" value="WH-like_DNA-bd_sf"/>
</dbReference>
<evidence type="ECO:0000256" key="5">
    <source>
        <dbReference type="ARBA" id="ARBA00047846"/>
    </source>
</evidence>
<dbReference type="PANTHER" id="PTHR12835:SF5">
    <property type="entry name" value="BIOTIN--PROTEIN LIGASE"/>
    <property type="match status" value="1"/>
</dbReference>
<dbReference type="InterPro" id="IPR004143">
    <property type="entry name" value="BPL_LPL_catalytic"/>
</dbReference>
<comment type="catalytic activity">
    <reaction evidence="5 6">
        <text>biotin + L-lysyl-[protein] + ATP = N(6)-biotinyl-L-lysyl-[protein] + AMP + diphosphate + H(+)</text>
        <dbReference type="Rhea" id="RHEA:11756"/>
        <dbReference type="Rhea" id="RHEA-COMP:9752"/>
        <dbReference type="Rhea" id="RHEA-COMP:10505"/>
        <dbReference type="ChEBI" id="CHEBI:15378"/>
        <dbReference type="ChEBI" id="CHEBI:29969"/>
        <dbReference type="ChEBI" id="CHEBI:30616"/>
        <dbReference type="ChEBI" id="CHEBI:33019"/>
        <dbReference type="ChEBI" id="CHEBI:57586"/>
        <dbReference type="ChEBI" id="CHEBI:83144"/>
        <dbReference type="ChEBI" id="CHEBI:456215"/>
        <dbReference type="EC" id="6.3.4.15"/>
    </reaction>
</comment>
<feature type="DNA-binding region" description="H-T-H motif" evidence="6">
    <location>
        <begin position="21"/>
        <end position="40"/>
    </location>
</feature>